<dbReference type="Gene3D" id="3.30.2310.20">
    <property type="entry name" value="RelE-like"/>
    <property type="match status" value="1"/>
</dbReference>
<dbReference type="InterPro" id="IPR007712">
    <property type="entry name" value="RelE/ParE_toxin"/>
</dbReference>
<dbReference type="PANTHER" id="PTHR33755">
    <property type="entry name" value="TOXIN PARE1-RELATED"/>
    <property type="match status" value="1"/>
</dbReference>
<dbReference type="PANTHER" id="PTHR33755:SF6">
    <property type="entry name" value="PLASMID STABILIZATION SYSTEM PROTEIN"/>
    <property type="match status" value="1"/>
</dbReference>
<reference evidence="3" key="2">
    <citation type="submission" date="2020-09" db="EMBL/GenBank/DDBJ databases">
        <authorList>
            <person name="Sun Q."/>
            <person name="Kim S."/>
        </authorList>
    </citation>
    <scope>NUCLEOTIDE SEQUENCE</scope>
    <source>
        <strain evidence="3">KCTC 42249</strain>
    </source>
</reference>
<keyword evidence="2" id="KW-1277">Toxin-antitoxin system</keyword>
<comment type="caution">
    <text evidence="3">The sequence shown here is derived from an EMBL/GenBank/DDBJ whole genome shotgun (WGS) entry which is preliminary data.</text>
</comment>
<dbReference type="RefSeq" id="WP_189503400.1">
    <property type="nucleotide sequence ID" value="NZ_BMZQ01000002.1"/>
</dbReference>
<accession>A0A8J3DWV3</accession>
<evidence type="ECO:0000313" key="4">
    <source>
        <dbReference type="Proteomes" id="UP000630142"/>
    </source>
</evidence>
<dbReference type="EMBL" id="BMZQ01000002">
    <property type="protein sequence ID" value="GHD14194.1"/>
    <property type="molecule type" value="Genomic_DNA"/>
</dbReference>
<comment type="similarity">
    <text evidence="1">Belongs to the RelE toxin family.</text>
</comment>
<protein>
    <recommendedName>
        <fullName evidence="5">Type II toxin-antitoxin system RelE/ParE family toxin</fullName>
    </recommendedName>
</protein>
<evidence type="ECO:0000313" key="3">
    <source>
        <dbReference type="EMBL" id="GHD14194.1"/>
    </source>
</evidence>
<name>A0A8J3DWV3_9HYPH</name>
<evidence type="ECO:0000256" key="2">
    <source>
        <dbReference type="ARBA" id="ARBA00022649"/>
    </source>
</evidence>
<dbReference type="Pfam" id="PF05016">
    <property type="entry name" value="ParE_toxin"/>
    <property type="match status" value="1"/>
</dbReference>
<dbReference type="InterPro" id="IPR051803">
    <property type="entry name" value="TA_system_RelE-like_toxin"/>
</dbReference>
<proteinExistence type="inferred from homology"/>
<organism evidence="3 4">
    <name type="scientific">Tianweitania populi</name>
    <dbReference type="NCBI Taxonomy" id="1607949"/>
    <lineage>
        <taxon>Bacteria</taxon>
        <taxon>Pseudomonadati</taxon>
        <taxon>Pseudomonadota</taxon>
        <taxon>Alphaproteobacteria</taxon>
        <taxon>Hyphomicrobiales</taxon>
        <taxon>Phyllobacteriaceae</taxon>
        <taxon>Tianweitania</taxon>
    </lineage>
</organism>
<evidence type="ECO:0000256" key="1">
    <source>
        <dbReference type="ARBA" id="ARBA00006226"/>
    </source>
</evidence>
<dbReference type="AlphaFoldDB" id="A0A8J3DWV3"/>
<dbReference type="InterPro" id="IPR035093">
    <property type="entry name" value="RelE/ParE_toxin_dom_sf"/>
</dbReference>
<dbReference type="Proteomes" id="UP000630142">
    <property type="component" value="Unassembled WGS sequence"/>
</dbReference>
<gene>
    <name evidence="3" type="ORF">GCM10016234_19530</name>
</gene>
<sequence>MTKYRVVISATARQHFATIADFIGQDSPKRALSFIRELQRRCRDLSHHPLVGPVVRRSAGRDVRRVVHGRYNIFYRVDAKMIEIMAILPGAMNLDAIIPRDPDDPLNPSTE</sequence>
<keyword evidence="4" id="KW-1185">Reference proteome</keyword>
<reference evidence="3" key="1">
    <citation type="journal article" date="2014" name="Int. J. Syst. Evol. Microbiol.">
        <title>Complete genome sequence of Corynebacterium casei LMG S-19264T (=DSM 44701T), isolated from a smear-ripened cheese.</title>
        <authorList>
            <consortium name="US DOE Joint Genome Institute (JGI-PGF)"/>
            <person name="Walter F."/>
            <person name="Albersmeier A."/>
            <person name="Kalinowski J."/>
            <person name="Ruckert C."/>
        </authorList>
    </citation>
    <scope>NUCLEOTIDE SEQUENCE</scope>
    <source>
        <strain evidence="3">KCTC 42249</strain>
    </source>
</reference>
<evidence type="ECO:0008006" key="5">
    <source>
        <dbReference type="Google" id="ProtNLM"/>
    </source>
</evidence>